<dbReference type="InterPro" id="IPR001206">
    <property type="entry name" value="Diacylglycerol_kinase_cat_dom"/>
</dbReference>
<dbReference type="InterPro" id="IPR017438">
    <property type="entry name" value="ATP-NAD_kinase_N"/>
</dbReference>
<reference key="1">
    <citation type="submission" date="2010-11" db="EMBL/GenBank/DDBJ databases">
        <title>The complete sequence of chromosome of Isophaera pallida ATCC 43644.</title>
        <authorList>
            <consortium name="US DOE Joint Genome Institute (JGI-PGF)"/>
            <person name="Lucas S."/>
            <person name="Copeland A."/>
            <person name="Lapidus A."/>
            <person name="Bruce D."/>
            <person name="Goodwin L."/>
            <person name="Pitluck S."/>
            <person name="Kyrpides N."/>
            <person name="Mavromatis K."/>
            <person name="Pagani I."/>
            <person name="Ivanova N."/>
            <person name="Saunders E."/>
            <person name="Brettin T."/>
            <person name="Detter J.C."/>
            <person name="Han C."/>
            <person name="Tapia R."/>
            <person name="Land M."/>
            <person name="Hauser L."/>
            <person name="Markowitz V."/>
            <person name="Cheng J.-F."/>
            <person name="Hugenholtz P."/>
            <person name="Woyke T."/>
            <person name="Wu D."/>
            <person name="Eisen J.A."/>
        </authorList>
    </citation>
    <scope>NUCLEOTIDE SEQUENCE</scope>
    <source>
        <strain>ATCC 43644</strain>
    </source>
</reference>
<dbReference type="Pfam" id="PF00781">
    <property type="entry name" value="DAGK_cat"/>
    <property type="match status" value="1"/>
</dbReference>
<proteinExistence type="predicted"/>
<accession>E8R3N6</accession>
<dbReference type="KEGG" id="ipa:Isop_2041"/>
<dbReference type="InterPro" id="IPR016064">
    <property type="entry name" value="NAD/diacylglycerol_kinase_sf"/>
</dbReference>
<dbReference type="HOGENOM" id="CLU_045532_2_1_0"/>
<dbReference type="Gene3D" id="2.60.200.40">
    <property type="match status" value="1"/>
</dbReference>
<reference evidence="7 8" key="2">
    <citation type="journal article" date="2011" name="Stand. Genomic Sci.">
        <title>Complete genome sequence of Isosphaera pallida type strain (IS1B).</title>
        <authorList>
            <consortium name="US DOE Joint Genome Institute (JGI-PGF)"/>
            <person name="Goker M."/>
            <person name="Cleland D."/>
            <person name="Saunders E."/>
            <person name="Lapidus A."/>
            <person name="Nolan M."/>
            <person name="Lucas S."/>
            <person name="Hammon N."/>
            <person name="Deshpande S."/>
            <person name="Cheng J.F."/>
            <person name="Tapia R."/>
            <person name="Han C."/>
            <person name="Goodwin L."/>
            <person name="Pitluck S."/>
            <person name="Liolios K."/>
            <person name="Pagani I."/>
            <person name="Ivanova N."/>
            <person name="Mavromatis K."/>
            <person name="Pati A."/>
            <person name="Chen A."/>
            <person name="Palaniappan K."/>
            <person name="Land M."/>
            <person name="Hauser L."/>
            <person name="Chang Y.J."/>
            <person name="Jeffries C.D."/>
            <person name="Detter J.C."/>
            <person name="Beck B."/>
            <person name="Woyke T."/>
            <person name="Bristow J."/>
            <person name="Eisen J.A."/>
            <person name="Markowitz V."/>
            <person name="Hugenholtz P."/>
            <person name="Kyrpides N.C."/>
            <person name="Klenk H.P."/>
        </authorList>
    </citation>
    <scope>NUCLEOTIDE SEQUENCE [LARGE SCALE GENOMIC DNA]</scope>
    <source>
        <strain evidence="8">ATCC 43644 / DSM 9630 / IS1B</strain>
    </source>
</reference>
<keyword evidence="3 7" id="KW-0418">Kinase</keyword>
<dbReference type="InParanoid" id="E8R3N6"/>
<dbReference type="STRING" id="575540.Isop_2041"/>
<dbReference type="Proteomes" id="UP000008631">
    <property type="component" value="Chromosome"/>
</dbReference>
<evidence type="ECO:0000313" key="7">
    <source>
        <dbReference type="EMBL" id="ADV62621.1"/>
    </source>
</evidence>
<organism evidence="7 8">
    <name type="scientific">Isosphaera pallida (strain ATCC 43644 / DSM 9630 / IS1B)</name>
    <dbReference type="NCBI Taxonomy" id="575540"/>
    <lineage>
        <taxon>Bacteria</taxon>
        <taxon>Pseudomonadati</taxon>
        <taxon>Planctomycetota</taxon>
        <taxon>Planctomycetia</taxon>
        <taxon>Isosphaerales</taxon>
        <taxon>Isosphaeraceae</taxon>
        <taxon>Isosphaera</taxon>
    </lineage>
</organism>
<gene>
    <name evidence="7" type="ordered locus">Isop_2041</name>
</gene>
<evidence type="ECO:0000256" key="2">
    <source>
        <dbReference type="ARBA" id="ARBA00022741"/>
    </source>
</evidence>
<dbReference type="SUPFAM" id="SSF111331">
    <property type="entry name" value="NAD kinase/diacylglycerol kinase-like"/>
    <property type="match status" value="1"/>
</dbReference>
<evidence type="ECO:0000313" key="8">
    <source>
        <dbReference type="Proteomes" id="UP000008631"/>
    </source>
</evidence>
<sequence length="388" mass="42413">MRPADQIDHTTLKPWVGVIANASAGRGHGRRRVARFVEALAKYGFACKVAWTHAERRALIAQAVADPSCRCLVAAGGDGTVATLLNERPARPIPIATLPSGTENLFATEFGLNSCPDEVARAVALGTPQPIDLGEVVEDRRLFSLMAGVGFDADVVTRHHLTRLKGRPEGSVGTTSRLAYVRSILESSWEYRFPTVQARFLEPTSGRDQVLEGAMVFMFNLPRYALGLPVVPPRPAADGKLDLIVFQRPGVPHMVRYLWMVARGVHLNRPDVTHCRVVEATLSIQGERPAPIQLDGDPGGFLEPGHFKTIRVVPSAVSVMVPPRYRWRAPRGPLAFHLGRSGCRRHRVFNDGQSDGLIDRPEAARVPVPPTTIVESRRTPRKPAATSA</sequence>
<dbReference type="EMBL" id="CP002353">
    <property type="protein sequence ID" value="ADV62621.1"/>
    <property type="molecule type" value="Genomic_DNA"/>
</dbReference>
<name>E8R3N6_ISOPI</name>
<dbReference type="InterPro" id="IPR050187">
    <property type="entry name" value="Lipid_Phosphate_FormReg"/>
</dbReference>
<dbReference type="Gene3D" id="3.40.50.10330">
    <property type="entry name" value="Probable inorganic polyphosphate/atp-NAD kinase, domain 1"/>
    <property type="match status" value="1"/>
</dbReference>
<dbReference type="PANTHER" id="PTHR12358">
    <property type="entry name" value="SPHINGOSINE KINASE"/>
    <property type="match status" value="1"/>
</dbReference>
<dbReference type="AlphaFoldDB" id="E8R3N6"/>
<keyword evidence="2" id="KW-0547">Nucleotide-binding</keyword>
<dbReference type="GO" id="GO:0005524">
    <property type="term" value="F:ATP binding"/>
    <property type="evidence" value="ECO:0007669"/>
    <property type="project" value="UniProtKB-KW"/>
</dbReference>
<evidence type="ECO:0000256" key="1">
    <source>
        <dbReference type="ARBA" id="ARBA00022679"/>
    </source>
</evidence>
<evidence type="ECO:0000259" key="6">
    <source>
        <dbReference type="PROSITE" id="PS50146"/>
    </source>
</evidence>
<dbReference type="eggNOG" id="COG1597">
    <property type="taxonomic scope" value="Bacteria"/>
</dbReference>
<dbReference type="PANTHER" id="PTHR12358:SF106">
    <property type="entry name" value="LIPID KINASE YEGS"/>
    <property type="match status" value="1"/>
</dbReference>
<dbReference type="GO" id="GO:0005886">
    <property type="term" value="C:plasma membrane"/>
    <property type="evidence" value="ECO:0007669"/>
    <property type="project" value="TreeGrafter"/>
</dbReference>
<feature type="region of interest" description="Disordered" evidence="5">
    <location>
        <begin position="368"/>
        <end position="388"/>
    </location>
</feature>
<evidence type="ECO:0000256" key="4">
    <source>
        <dbReference type="ARBA" id="ARBA00022840"/>
    </source>
</evidence>
<evidence type="ECO:0000256" key="5">
    <source>
        <dbReference type="SAM" id="MobiDB-lite"/>
    </source>
</evidence>
<keyword evidence="8" id="KW-1185">Reference proteome</keyword>
<dbReference type="InterPro" id="IPR045540">
    <property type="entry name" value="YegS/DAGK_C"/>
</dbReference>
<keyword evidence="1" id="KW-0808">Transferase</keyword>
<keyword evidence="4" id="KW-0067">ATP-binding</keyword>
<protein>
    <submittedName>
        <fullName evidence="7">Diacylglycerol kinase catalytic region</fullName>
    </submittedName>
</protein>
<dbReference type="Pfam" id="PF19279">
    <property type="entry name" value="YegS_C"/>
    <property type="match status" value="1"/>
</dbReference>
<dbReference type="PROSITE" id="PS50146">
    <property type="entry name" value="DAGK"/>
    <property type="match status" value="1"/>
</dbReference>
<dbReference type="GO" id="GO:0016301">
    <property type="term" value="F:kinase activity"/>
    <property type="evidence" value="ECO:0007669"/>
    <property type="project" value="UniProtKB-KW"/>
</dbReference>
<dbReference type="SMART" id="SM00046">
    <property type="entry name" value="DAGKc"/>
    <property type="match status" value="1"/>
</dbReference>
<feature type="domain" description="DAGKc" evidence="6">
    <location>
        <begin position="11"/>
        <end position="139"/>
    </location>
</feature>
<evidence type="ECO:0000256" key="3">
    <source>
        <dbReference type="ARBA" id="ARBA00022777"/>
    </source>
</evidence>